<organism evidence="1">
    <name type="scientific">Caudovirales sp. ctu3532</name>
    <dbReference type="NCBI Taxonomy" id="2827639"/>
    <lineage>
        <taxon>Viruses</taxon>
        <taxon>Duplodnaviria</taxon>
        <taxon>Heunggongvirae</taxon>
        <taxon>Uroviricota</taxon>
        <taxon>Caudoviricetes</taxon>
    </lineage>
</organism>
<proteinExistence type="predicted"/>
<name>A0A8S5TJJ3_9CAUD</name>
<dbReference type="EMBL" id="BK032830">
    <property type="protein sequence ID" value="DAF62954.1"/>
    <property type="molecule type" value="Genomic_DNA"/>
</dbReference>
<reference evidence="1" key="1">
    <citation type="journal article" date="2021" name="Proc. Natl. Acad. Sci. U.S.A.">
        <title>A Catalog of Tens of Thousands of Viruses from Human Metagenomes Reveals Hidden Associations with Chronic Diseases.</title>
        <authorList>
            <person name="Tisza M.J."/>
            <person name="Buck C.B."/>
        </authorList>
    </citation>
    <scope>NUCLEOTIDE SEQUENCE</scope>
    <source>
        <strain evidence="1">Ctu3532</strain>
    </source>
</reference>
<sequence>MSRKVEKFYMRMLLVLICFGFGTIQMMDEAEARREAQWEAALVETSRKNAADAQAEAEQTEAFKPAELDVRLISVEPDAATSDETLEDLESKLESDVKPCGRGGFVDSKEKRELELLAIACYREAGGDECCNLCRYRVCDVALTRRDDPRYPDTLEGVLTEPLQYGLLSITGVVWPERASDPEEAEAVARAWEVAEDVLSGNHSDLWGKGYIFQAEFPQGDLDGRIYCEQCNMWYGKG</sequence>
<evidence type="ECO:0000313" key="1">
    <source>
        <dbReference type="EMBL" id="DAF62954.1"/>
    </source>
</evidence>
<dbReference type="InterPro" id="IPR042047">
    <property type="entry name" value="SleB_dom1"/>
</dbReference>
<protein>
    <submittedName>
        <fullName evidence="1">Spore cortex-lytic enzyme, lytic transglycosylase</fullName>
    </submittedName>
</protein>
<dbReference type="Gene3D" id="1.10.10.2520">
    <property type="entry name" value="Cell wall hydrolase SleB, domain 1"/>
    <property type="match status" value="1"/>
</dbReference>
<accession>A0A8S5TJJ3</accession>